<evidence type="ECO:0000256" key="2">
    <source>
        <dbReference type="ARBA" id="ARBA00022801"/>
    </source>
</evidence>
<sequence>MELPINIVLASKSPRRVDLLTQFLEHQFGEGVMTFEIDPPNIDESPLAHETPIAHVQRLAVAKSHAVAARHHNAAVIIAADTTVDLDSKIFGQPVDEHDARSMLNELSGRTHQVHTAVAVVHLAHDGTMLSQAHGLDSAGVSMLEITPEKMEWYLSTGESMGKAGSYAVQGDGGALVERVEGSLTTVIGLPLDLLANLLAQVDCGWKNEA</sequence>
<dbReference type="EC" id="3.6.1.9" evidence="3"/>
<dbReference type="GO" id="GO:0009117">
    <property type="term" value="P:nucleotide metabolic process"/>
    <property type="evidence" value="ECO:0007669"/>
    <property type="project" value="UniProtKB-KW"/>
</dbReference>
<protein>
    <recommendedName>
        <fullName evidence="3">dTTP/UTP pyrophosphatase</fullName>
        <shortName evidence="3">dTTPase/UTPase</shortName>
        <ecNumber evidence="3">3.6.1.9</ecNumber>
    </recommendedName>
    <alternativeName>
        <fullName evidence="3">Nucleoside triphosphate pyrophosphatase</fullName>
    </alternativeName>
    <alternativeName>
        <fullName evidence="3">Nucleotide pyrophosphatase</fullName>
        <shortName evidence="3">Nucleotide PPase</shortName>
    </alternativeName>
</protein>
<dbReference type="PIRSF" id="PIRSF006305">
    <property type="entry name" value="Maf"/>
    <property type="match status" value="1"/>
</dbReference>
<proteinExistence type="inferred from homology"/>
<dbReference type="SUPFAM" id="SSF52972">
    <property type="entry name" value="ITPase-like"/>
    <property type="match status" value="1"/>
</dbReference>
<comment type="cofactor">
    <cofactor evidence="1 3">
        <name>a divalent metal cation</name>
        <dbReference type="ChEBI" id="CHEBI:60240"/>
    </cofactor>
</comment>
<dbReference type="Gene3D" id="3.90.950.10">
    <property type="match status" value="1"/>
</dbReference>
<dbReference type="PANTHER" id="PTHR43213:SF5">
    <property type="entry name" value="BIFUNCTIONAL DTTP_UTP PYROPHOSPHATASE_METHYLTRANSFERASE PROTEIN-RELATED"/>
    <property type="match status" value="1"/>
</dbReference>
<comment type="catalytic activity">
    <reaction evidence="3">
        <text>dTTP + H2O = dTMP + diphosphate + H(+)</text>
        <dbReference type="Rhea" id="RHEA:28534"/>
        <dbReference type="ChEBI" id="CHEBI:15377"/>
        <dbReference type="ChEBI" id="CHEBI:15378"/>
        <dbReference type="ChEBI" id="CHEBI:33019"/>
        <dbReference type="ChEBI" id="CHEBI:37568"/>
        <dbReference type="ChEBI" id="CHEBI:63528"/>
        <dbReference type="EC" id="3.6.1.9"/>
    </reaction>
</comment>
<dbReference type="InterPro" id="IPR029001">
    <property type="entry name" value="ITPase-like_fam"/>
</dbReference>
<accession>A0A0R2QAH8</accession>
<comment type="similarity">
    <text evidence="3">Belongs to the Maf family. YhdE subfamily.</text>
</comment>
<keyword evidence="2 3" id="KW-0378">Hydrolase</keyword>
<feature type="site" description="Important for substrate specificity" evidence="3">
    <location>
        <position position="15"/>
    </location>
</feature>
<dbReference type="HAMAP" id="MF_00528">
    <property type="entry name" value="Maf"/>
    <property type="match status" value="1"/>
</dbReference>
<dbReference type="AlphaFoldDB" id="A0A0R2QAH8"/>
<feature type="site" description="Important for substrate specificity" evidence="3">
    <location>
        <position position="82"/>
    </location>
</feature>
<evidence type="ECO:0000256" key="3">
    <source>
        <dbReference type="HAMAP-Rule" id="MF_00528"/>
    </source>
</evidence>
<gene>
    <name evidence="4" type="ORF">ABR75_06050</name>
</gene>
<dbReference type="Pfam" id="PF02545">
    <property type="entry name" value="Maf"/>
    <property type="match status" value="1"/>
</dbReference>
<dbReference type="PANTHER" id="PTHR43213">
    <property type="entry name" value="BIFUNCTIONAL DTTP/UTP PYROPHOSPHATASE/METHYLTRANSFERASE PROTEIN-RELATED"/>
    <property type="match status" value="1"/>
</dbReference>
<evidence type="ECO:0000256" key="1">
    <source>
        <dbReference type="ARBA" id="ARBA00001968"/>
    </source>
</evidence>
<dbReference type="GO" id="GO:0036218">
    <property type="term" value="F:dTTP diphosphatase activity"/>
    <property type="evidence" value="ECO:0007669"/>
    <property type="project" value="RHEA"/>
</dbReference>
<evidence type="ECO:0000313" key="5">
    <source>
        <dbReference type="Proteomes" id="UP000051017"/>
    </source>
</evidence>
<dbReference type="InterPro" id="IPR003697">
    <property type="entry name" value="Maf-like"/>
</dbReference>
<dbReference type="CDD" id="cd00555">
    <property type="entry name" value="Maf"/>
    <property type="match status" value="1"/>
</dbReference>
<dbReference type="EMBL" id="LIBJ01000201">
    <property type="protein sequence ID" value="KRO47036.1"/>
    <property type="molecule type" value="Genomic_DNA"/>
</dbReference>
<comment type="caution">
    <text evidence="4">The sequence shown here is derived from an EMBL/GenBank/DDBJ whole genome shotgun (WGS) entry which is preliminary data.</text>
</comment>
<dbReference type="GO" id="GO:0005737">
    <property type="term" value="C:cytoplasm"/>
    <property type="evidence" value="ECO:0007669"/>
    <property type="project" value="UniProtKB-SubCell"/>
</dbReference>
<comment type="function">
    <text evidence="3">Nucleoside triphosphate pyrophosphatase that hydrolyzes dTTP and UTP. May have a dual role in cell division arrest and in preventing the incorporation of modified nucleotides into cellular nucleic acids.</text>
</comment>
<feature type="active site" description="Proton acceptor" evidence="3">
    <location>
        <position position="81"/>
    </location>
</feature>
<dbReference type="NCBIfam" id="TIGR00172">
    <property type="entry name" value="maf"/>
    <property type="match status" value="1"/>
</dbReference>
<keyword evidence="3" id="KW-0546">Nucleotide metabolism</keyword>
<comment type="caution">
    <text evidence="3">Lacks conserved residue(s) required for the propagation of feature annotation.</text>
</comment>
<dbReference type="Proteomes" id="UP000051017">
    <property type="component" value="Unassembled WGS sequence"/>
</dbReference>
<keyword evidence="3" id="KW-0963">Cytoplasm</keyword>
<name>A0A0R2QAH8_9ACTN</name>
<comment type="catalytic activity">
    <reaction evidence="3">
        <text>UTP + H2O = UMP + diphosphate + H(+)</text>
        <dbReference type="Rhea" id="RHEA:29395"/>
        <dbReference type="ChEBI" id="CHEBI:15377"/>
        <dbReference type="ChEBI" id="CHEBI:15378"/>
        <dbReference type="ChEBI" id="CHEBI:33019"/>
        <dbReference type="ChEBI" id="CHEBI:46398"/>
        <dbReference type="ChEBI" id="CHEBI:57865"/>
        <dbReference type="EC" id="3.6.1.9"/>
    </reaction>
</comment>
<comment type="subcellular location">
    <subcellularLocation>
        <location evidence="3">Cytoplasm</location>
    </subcellularLocation>
</comment>
<feature type="site" description="Important for substrate specificity" evidence="3">
    <location>
        <position position="170"/>
    </location>
</feature>
<evidence type="ECO:0000313" key="4">
    <source>
        <dbReference type="EMBL" id="KRO47036.1"/>
    </source>
</evidence>
<reference evidence="4 5" key="1">
    <citation type="submission" date="2015-10" db="EMBL/GenBank/DDBJ databases">
        <title>Metagenome-Assembled Genomes uncover a global brackish microbiome.</title>
        <authorList>
            <person name="Hugerth L.W."/>
            <person name="Larsson J."/>
            <person name="Alneberg J."/>
            <person name="Lindh M.V."/>
            <person name="Legrand C."/>
            <person name="Pinhassi J."/>
            <person name="Andersson A.F."/>
        </authorList>
    </citation>
    <scope>NUCLEOTIDE SEQUENCE [LARGE SCALE GENOMIC DNA]</scope>
    <source>
        <strain evidence="4">BACL6 MAG-120924-bin43</strain>
    </source>
</reference>
<organism evidence="4 5">
    <name type="scientific">Acidimicrobiia bacterium BACL6 MAG-120924-bin43</name>
    <dbReference type="NCBI Taxonomy" id="1655583"/>
    <lineage>
        <taxon>Bacteria</taxon>
        <taxon>Bacillati</taxon>
        <taxon>Actinomycetota</taxon>
        <taxon>Acidimicrobiia</taxon>
        <taxon>acIV cluster</taxon>
    </lineage>
</organism>
<dbReference type="GO" id="GO:0036221">
    <property type="term" value="F:UTP diphosphatase activity"/>
    <property type="evidence" value="ECO:0007669"/>
    <property type="project" value="RHEA"/>
</dbReference>